<sequence>MKRHTCRHLRTPFVYRDRHGNASHRVSQACQRCAASKLKCSEEKPCLRCVKKGLFCEYQDATDSQAYQDPSQNDSTPDPMLYTHPAPDPPGAERIESYRGADTTAVLNTQPIYDPLSMSSINWPFVPPWHNFIVDEALQPLPTTPADGSHDGYNGWDALFALSNTWDWQDARIAPITDIQQSDTSSSAHQVAQTNETPAALPDGVQATSAFDESFWNSIVMPDGRSRASGKALAEFLGSRITSSIAAPSPAPQAPLDPLQPRLQIPPKIRDRLLELVIAQCPKEKILQIVSVFPPVDAIECLVQEYLQHHASLPTGWIHLATFDLNAVRTELLAAMVAAGACLAPVREVQQFGAALGYVVKEAIGLHWDKDISSFTRVHSRGLQLLQAYLIVLSTWFWTGLGRKMRLAENLEMSFVIIIRMCHYNRQRHYTHLAPDRDDTDNVLEEKWHQWTEKESLKRLVHSFYLHDTQMSMMHLMNQLMSASEMDLPLLAPQRTWTARSARAWKKEMLSEAHARHSMHTTDSRSASLLSTVRQALSRQTTTSHSPITPTAALLLLHGLWSPVWSCRTDTDLIAAGTDTLLTSSRTNELASSIRAVTIDSSNNQEHLEEDEDPELAITRAYLLLALYTPLTALQKYLGRYGDQEARDAAPVIHDWVFSRESWYALDAAARILHAGRKMSMEKGLHGSPANAVYTAGLALFCYGVIVAPRDDTSGPDTLPLTTTSSSTQGNDPSLTVWLGESGDVTHPNVNVQTFLSSGYGVPAIRLGVAGNPAPPSLTPPSSSSSTTTPAPAPAPIETFVYIHHPASVAALVTRIFTRDGTLALDAMPGFTESFVRILLFLGYAAPAKEDGR</sequence>
<feature type="region of interest" description="Disordered" evidence="7">
    <location>
        <begin position="180"/>
        <end position="199"/>
    </location>
</feature>
<dbReference type="PROSITE" id="PS50048">
    <property type="entry name" value="ZN2_CY6_FUNGAL_2"/>
    <property type="match status" value="1"/>
</dbReference>
<evidence type="ECO:0000256" key="6">
    <source>
        <dbReference type="ARBA" id="ARBA00023242"/>
    </source>
</evidence>
<evidence type="ECO:0000256" key="5">
    <source>
        <dbReference type="ARBA" id="ARBA00023163"/>
    </source>
</evidence>
<dbReference type="Proteomes" id="UP001610563">
    <property type="component" value="Unassembled WGS sequence"/>
</dbReference>
<evidence type="ECO:0000313" key="9">
    <source>
        <dbReference type="EMBL" id="KAL2793750.1"/>
    </source>
</evidence>
<protein>
    <recommendedName>
        <fullName evidence="8">Zn(2)-C6 fungal-type domain-containing protein</fullName>
    </recommendedName>
</protein>
<feature type="region of interest" description="Disordered" evidence="7">
    <location>
        <begin position="771"/>
        <end position="791"/>
    </location>
</feature>
<feature type="compositionally biased region" description="Polar residues" evidence="7">
    <location>
        <begin position="180"/>
        <end position="197"/>
    </location>
</feature>
<evidence type="ECO:0000256" key="7">
    <source>
        <dbReference type="SAM" id="MobiDB-lite"/>
    </source>
</evidence>
<keyword evidence="2" id="KW-0862">Zinc</keyword>
<keyword evidence="6" id="KW-0539">Nucleus</keyword>
<dbReference type="Gene3D" id="4.10.240.10">
    <property type="entry name" value="Zn(2)-C6 fungal-type DNA-binding domain"/>
    <property type="match status" value="1"/>
</dbReference>
<accession>A0ABR4G402</accession>
<feature type="compositionally biased region" description="Polar residues" evidence="7">
    <location>
        <begin position="65"/>
        <end position="76"/>
    </location>
</feature>
<dbReference type="InterPro" id="IPR007219">
    <property type="entry name" value="XnlR_reg_dom"/>
</dbReference>
<evidence type="ECO:0000256" key="1">
    <source>
        <dbReference type="ARBA" id="ARBA00022723"/>
    </source>
</evidence>
<feature type="domain" description="Zn(2)-C6 fungal-type" evidence="8">
    <location>
        <begin position="29"/>
        <end position="58"/>
    </location>
</feature>
<proteinExistence type="predicted"/>
<comment type="caution">
    <text evidence="9">The sequence shown here is derived from an EMBL/GenBank/DDBJ whole genome shotgun (WGS) entry which is preliminary data.</text>
</comment>
<dbReference type="PROSITE" id="PS00463">
    <property type="entry name" value="ZN2_CY6_FUNGAL_1"/>
    <property type="match status" value="1"/>
</dbReference>
<dbReference type="CDD" id="cd00067">
    <property type="entry name" value="GAL4"/>
    <property type="match status" value="1"/>
</dbReference>
<gene>
    <name evidence="9" type="ORF">BJX66DRAFT_338485</name>
</gene>
<keyword evidence="3" id="KW-0805">Transcription regulation</keyword>
<dbReference type="PANTHER" id="PTHR47660">
    <property type="entry name" value="TRANSCRIPTION FACTOR WITH C2H2 AND ZN(2)-CYS(6) DNA BINDING DOMAIN (EUROFUNG)-RELATED-RELATED"/>
    <property type="match status" value="1"/>
</dbReference>
<feature type="compositionally biased region" description="Low complexity" evidence="7">
    <location>
        <begin position="780"/>
        <end position="790"/>
    </location>
</feature>
<dbReference type="SMART" id="SM00066">
    <property type="entry name" value="GAL4"/>
    <property type="match status" value="1"/>
</dbReference>
<reference evidence="9 10" key="1">
    <citation type="submission" date="2024-07" db="EMBL/GenBank/DDBJ databases">
        <title>Section-level genome sequencing and comparative genomics of Aspergillus sections Usti and Cavernicolus.</title>
        <authorList>
            <consortium name="Lawrence Berkeley National Laboratory"/>
            <person name="Nybo J.L."/>
            <person name="Vesth T.C."/>
            <person name="Theobald S."/>
            <person name="Frisvad J.C."/>
            <person name="Larsen T.O."/>
            <person name="Kjaerboelling I."/>
            <person name="Rothschild-Mancinelli K."/>
            <person name="Lyhne E.K."/>
            <person name="Kogle M.E."/>
            <person name="Barry K."/>
            <person name="Clum A."/>
            <person name="Na H."/>
            <person name="Ledsgaard L."/>
            <person name="Lin J."/>
            <person name="Lipzen A."/>
            <person name="Kuo A."/>
            <person name="Riley R."/>
            <person name="Mondo S."/>
            <person name="Labutti K."/>
            <person name="Haridas S."/>
            <person name="Pangalinan J."/>
            <person name="Salamov A.A."/>
            <person name="Simmons B.A."/>
            <person name="Magnuson J.K."/>
            <person name="Chen J."/>
            <person name="Drula E."/>
            <person name="Henrissat B."/>
            <person name="Wiebenga A."/>
            <person name="Lubbers R.J."/>
            <person name="Gomes A.C."/>
            <person name="Makela M.R."/>
            <person name="Stajich J."/>
            <person name="Grigoriev I.V."/>
            <person name="Mortensen U.H."/>
            <person name="De Vries R.P."/>
            <person name="Baker S.E."/>
            <person name="Andersen M.R."/>
        </authorList>
    </citation>
    <scope>NUCLEOTIDE SEQUENCE [LARGE SCALE GENOMIC DNA]</scope>
    <source>
        <strain evidence="9 10">CBS 209.92</strain>
    </source>
</reference>
<dbReference type="InterPro" id="IPR036864">
    <property type="entry name" value="Zn2-C6_fun-type_DNA-bd_sf"/>
</dbReference>
<dbReference type="SUPFAM" id="SSF57701">
    <property type="entry name" value="Zn2/Cys6 DNA-binding domain"/>
    <property type="match status" value="1"/>
</dbReference>
<dbReference type="InterPro" id="IPR001138">
    <property type="entry name" value="Zn2Cys6_DnaBD"/>
</dbReference>
<feature type="region of interest" description="Disordered" evidence="7">
    <location>
        <begin position="65"/>
        <end position="91"/>
    </location>
</feature>
<keyword evidence="1" id="KW-0479">Metal-binding</keyword>
<keyword evidence="4" id="KW-0238">DNA-binding</keyword>
<evidence type="ECO:0000259" key="8">
    <source>
        <dbReference type="PROSITE" id="PS50048"/>
    </source>
</evidence>
<dbReference type="Pfam" id="PF00172">
    <property type="entry name" value="Zn_clus"/>
    <property type="match status" value="1"/>
</dbReference>
<dbReference type="Pfam" id="PF04082">
    <property type="entry name" value="Fungal_trans"/>
    <property type="match status" value="1"/>
</dbReference>
<evidence type="ECO:0000256" key="2">
    <source>
        <dbReference type="ARBA" id="ARBA00022833"/>
    </source>
</evidence>
<keyword evidence="5" id="KW-0804">Transcription</keyword>
<dbReference type="CDD" id="cd12148">
    <property type="entry name" value="fungal_TF_MHR"/>
    <property type="match status" value="1"/>
</dbReference>
<evidence type="ECO:0000256" key="3">
    <source>
        <dbReference type="ARBA" id="ARBA00023015"/>
    </source>
</evidence>
<dbReference type="EMBL" id="JBFTWV010000053">
    <property type="protein sequence ID" value="KAL2793750.1"/>
    <property type="molecule type" value="Genomic_DNA"/>
</dbReference>
<organism evidence="9 10">
    <name type="scientific">Aspergillus keveii</name>
    <dbReference type="NCBI Taxonomy" id="714993"/>
    <lineage>
        <taxon>Eukaryota</taxon>
        <taxon>Fungi</taxon>
        <taxon>Dikarya</taxon>
        <taxon>Ascomycota</taxon>
        <taxon>Pezizomycotina</taxon>
        <taxon>Eurotiomycetes</taxon>
        <taxon>Eurotiomycetidae</taxon>
        <taxon>Eurotiales</taxon>
        <taxon>Aspergillaceae</taxon>
        <taxon>Aspergillus</taxon>
        <taxon>Aspergillus subgen. Nidulantes</taxon>
    </lineage>
</organism>
<evidence type="ECO:0000256" key="4">
    <source>
        <dbReference type="ARBA" id="ARBA00023125"/>
    </source>
</evidence>
<dbReference type="PANTHER" id="PTHR47660:SF2">
    <property type="entry name" value="TRANSCRIPTION FACTOR WITH C2H2 AND ZN(2)-CYS(6) DNA BINDING DOMAIN (EUROFUNG)"/>
    <property type="match status" value="1"/>
</dbReference>
<evidence type="ECO:0000313" key="10">
    <source>
        <dbReference type="Proteomes" id="UP001610563"/>
    </source>
</evidence>
<name>A0ABR4G402_9EURO</name>
<keyword evidence="10" id="KW-1185">Reference proteome</keyword>